<dbReference type="Proteomes" id="UP000309676">
    <property type="component" value="Unassembled WGS sequence"/>
</dbReference>
<protein>
    <submittedName>
        <fullName evidence="1">Uncharacterized protein</fullName>
    </submittedName>
</protein>
<dbReference type="OrthoDB" id="2112831at2"/>
<gene>
    <name evidence="1" type="ORF">FE782_19605</name>
</gene>
<keyword evidence="2" id="KW-1185">Reference proteome</keyword>
<dbReference type="EMBL" id="VCIW01000014">
    <property type="protein sequence ID" value="TLS50647.1"/>
    <property type="molecule type" value="Genomic_DNA"/>
</dbReference>
<evidence type="ECO:0000313" key="1">
    <source>
        <dbReference type="EMBL" id="TLS50647.1"/>
    </source>
</evidence>
<sequence length="156" mass="17351">MQYQRPVQSMELPDGQLTINSQRAWDALGRGGHLETMSRIYSQGQQIALETIGKIAEEGDQLAAIHKGGNAIAALAQDIRLEFGQYRFEGPAGFDNVDISYQAGKANIEVQDGKIHVNARVNPPVHEYTRGKLDIYMQQYNKVEFTPPPPQIDVTV</sequence>
<accession>A0A5R9G2S3</accession>
<evidence type="ECO:0000313" key="2">
    <source>
        <dbReference type="Proteomes" id="UP000309676"/>
    </source>
</evidence>
<dbReference type="AlphaFoldDB" id="A0A5R9G2S3"/>
<name>A0A5R9G2S3_9BACL</name>
<comment type="caution">
    <text evidence="1">The sequence shown here is derived from an EMBL/GenBank/DDBJ whole genome shotgun (WGS) entry which is preliminary data.</text>
</comment>
<organism evidence="1 2">
    <name type="scientific">Paenibacillus antri</name>
    <dbReference type="NCBI Taxonomy" id="2582848"/>
    <lineage>
        <taxon>Bacteria</taxon>
        <taxon>Bacillati</taxon>
        <taxon>Bacillota</taxon>
        <taxon>Bacilli</taxon>
        <taxon>Bacillales</taxon>
        <taxon>Paenibacillaceae</taxon>
        <taxon>Paenibacillus</taxon>
    </lineage>
</organism>
<dbReference type="InterPro" id="IPR045527">
    <property type="entry name" value="DUF6470"/>
</dbReference>
<reference evidence="1 2" key="1">
    <citation type="submission" date="2019-05" db="EMBL/GenBank/DDBJ databases">
        <authorList>
            <person name="Narsing Rao M.P."/>
            <person name="Li W.J."/>
        </authorList>
    </citation>
    <scope>NUCLEOTIDE SEQUENCE [LARGE SCALE GENOMIC DNA]</scope>
    <source>
        <strain evidence="1 2">SYSU_K30003</strain>
    </source>
</reference>
<proteinExistence type="predicted"/>
<dbReference type="Pfam" id="PF20074">
    <property type="entry name" value="DUF6470"/>
    <property type="match status" value="1"/>
</dbReference>